<dbReference type="Proteomes" id="UP000242310">
    <property type="component" value="Unassembled WGS sequence"/>
</dbReference>
<dbReference type="PANTHER" id="PTHR35004:SF7">
    <property type="entry name" value="INTEGRASE PROTEIN"/>
    <property type="match status" value="1"/>
</dbReference>
<dbReference type="AlphaFoldDB" id="A0A2P8H2X3"/>
<reference evidence="2 3" key="1">
    <citation type="submission" date="2018-03" db="EMBL/GenBank/DDBJ databases">
        <title>Genomic Encyclopedia of Type Strains, Phase III (KMG-III): the genomes of soil and plant-associated and newly described type strains.</title>
        <authorList>
            <person name="Whitman W."/>
        </authorList>
    </citation>
    <scope>NUCLEOTIDE SEQUENCE [LARGE SCALE GENOMIC DNA]</scope>
    <source>
        <strain evidence="2 3">CGMCC 1.07653</strain>
    </source>
</reference>
<organism evidence="2 3">
    <name type="scientific">Salsuginibacillus halophilus</name>
    <dbReference type="NCBI Taxonomy" id="517424"/>
    <lineage>
        <taxon>Bacteria</taxon>
        <taxon>Bacillati</taxon>
        <taxon>Bacillota</taxon>
        <taxon>Bacilli</taxon>
        <taxon>Bacillales</taxon>
        <taxon>Bacillaceae</taxon>
        <taxon>Salsuginibacillus</taxon>
    </lineage>
</organism>
<dbReference type="Gene3D" id="3.30.420.10">
    <property type="entry name" value="Ribonuclease H-like superfamily/Ribonuclease H"/>
    <property type="match status" value="1"/>
</dbReference>
<evidence type="ECO:0000259" key="1">
    <source>
        <dbReference type="PROSITE" id="PS50994"/>
    </source>
</evidence>
<dbReference type="EMBL" id="PYAV01000026">
    <property type="protein sequence ID" value="PSL40530.1"/>
    <property type="molecule type" value="Genomic_DNA"/>
</dbReference>
<dbReference type="InterPro" id="IPR036397">
    <property type="entry name" value="RNaseH_sf"/>
</dbReference>
<sequence>MLTMPKQHYIKDLRNREGCSINDIAKRTRTNWRTAKKYADEDQVPEESTFQKRGLMYDHEWGEIIRDWIQEDLKLPKKSRRSRKKMHEQLQDMGFPGSYRTVCNFIQHEGGGHSGDEDASSSNLERLEHPPGAAQLDFGTMDVVENQQNIDVKLLVLSLPYSNSAFAAPLPSENQECLLHGLKRIFEQMEGVPQEIWIDNLKPAVAQPRKHSEEAVLTEEFERFAAHYGVKVIVCNPYSGHEKGHVENKVGYLRYQMINPAPAVQNLEDLNQRLYEQLKADRRRLHYEKNVTIEALWQEERKVLRSLPEKSYPVFRETRAKTNKYGEVRLDQTLILIPRGSSFPFVHLVLYWDTFKAVSPAGEILYEGPRPYSRNERALPWLSIMKDWLVKPRVVNHSRYTAYLPGRLRNYLLTHDLSVRKQRIRWMIQLLVKHDIQAINEQFYDLMAQEEAPDHSGFDIDWSVYDQLHPQHVQEVQHDDG</sequence>
<dbReference type="InterPro" id="IPR001584">
    <property type="entry name" value="Integrase_cat-core"/>
</dbReference>
<gene>
    <name evidence="2" type="ORF">B0H94_1262</name>
</gene>
<evidence type="ECO:0000313" key="2">
    <source>
        <dbReference type="EMBL" id="PSL40530.1"/>
    </source>
</evidence>
<feature type="domain" description="Integrase catalytic" evidence="1">
    <location>
        <begin position="126"/>
        <end position="300"/>
    </location>
</feature>
<dbReference type="PANTHER" id="PTHR35004">
    <property type="entry name" value="TRANSPOSASE RV3428C-RELATED"/>
    <property type="match status" value="1"/>
</dbReference>
<accession>A0A2P8H2X3</accession>
<proteinExistence type="predicted"/>
<dbReference type="OrthoDB" id="92877at2"/>
<dbReference type="Pfam" id="PF00665">
    <property type="entry name" value="rve"/>
    <property type="match status" value="1"/>
</dbReference>
<evidence type="ECO:0000313" key="3">
    <source>
        <dbReference type="Proteomes" id="UP000242310"/>
    </source>
</evidence>
<comment type="caution">
    <text evidence="2">The sequence shown here is derived from an EMBL/GenBank/DDBJ whole genome shotgun (WGS) entry which is preliminary data.</text>
</comment>
<dbReference type="NCBIfam" id="NF033546">
    <property type="entry name" value="transpos_IS21"/>
    <property type="match status" value="1"/>
</dbReference>
<dbReference type="GO" id="GO:0003676">
    <property type="term" value="F:nucleic acid binding"/>
    <property type="evidence" value="ECO:0007669"/>
    <property type="project" value="InterPro"/>
</dbReference>
<protein>
    <submittedName>
        <fullName evidence="2">Transposase</fullName>
    </submittedName>
</protein>
<name>A0A2P8H2X3_9BACI</name>
<dbReference type="SUPFAM" id="SSF53098">
    <property type="entry name" value="Ribonuclease H-like"/>
    <property type="match status" value="1"/>
</dbReference>
<dbReference type="InterPro" id="IPR012337">
    <property type="entry name" value="RNaseH-like_sf"/>
</dbReference>
<dbReference type="GO" id="GO:0015074">
    <property type="term" value="P:DNA integration"/>
    <property type="evidence" value="ECO:0007669"/>
    <property type="project" value="InterPro"/>
</dbReference>
<dbReference type="PROSITE" id="PS50994">
    <property type="entry name" value="INTEGRASE"/>
    <property type="match status" value="1"/>
</dbReference>
<keyword evidence="3" id="KW-1185">Reference proteome</keyword>